<reference evidence="3" key="1">
    <citation type="journal article" date="2019" name="Int. J. Syst. Evol. Microbiol.">
        <title>The Global Catalogue of Microorganisms (GCM) 10K type strain sequencing project: providing services to taxonomists for standard genome sequencing and annotation.</title>
        <authorList>
            <consortium name="The Broad Institute Genomics Platform"/>
            <consortium name="The Broad Institute Genome Sequencing Center for Infectious Disease"/>
            <person name="Wu L."/>
            <person name="Ma J."/>
        </authorList>
    </citation>
    <scope>NUCLEOTIDE SEQUENCE [LARGE SCALE GENOMIC DNA]</scope>
    <source>
        <strain evidence="3">JCM 17441</strain>
    </source>
</reference>
<dbReference type="Proteomes" id="UP001500620">
    <property type="component" value="Unassembled WGS sequence"/>
</dbReference>
<organism evidence="2 3">
    <name type="scientific">Dactylosporangium darangshiense</name>
    <dbReference type="NCBI Taxonomy" id="579108"/>
    <lineage>
        <taxon>Bacteria</taxon>
        <taxon>Bacillati</taxon>
        <taxon>Actinomycetota</taxon>
        <taxon>Actinomycetes</taxon>
        <taxon>Micromonosporales</taxon>
        <taxon>Micromonosporaceae</taxon>
        <taxon>Dactylosporangium</taxon>
    </lineage>
</organism>
<feature type="chain" id="PRO_5046025626" description="NHL repeat containing protein" evidence="1">
    <location>
        <begin position="28"/>
        <end position="374"/>
    </location>
</feature>
<gene>
    <name evidence="2" type="ORF">GCM10022255_102740</name>
</gene>
<accession>A0ABP8DSM7</accession>
<keyword evidence="1" id="KW-0732">Signal</keyword>
<feature type="signal peptide" evidence="1">
    <location>
        <begin position="1"/>
        <end position="27"/>
    </location>
</feature>
<keyword evidence="3" id="KW-1185">Reference proteome</keyword>
<evidence type="ECO:0000256" key="1">
    <source>
        <dbReference type="SAM" id="SignalP"/>
    </source>
</evidence>
<protein>
    <recommendedName>
        <fullName evidence="4">NHL repeat containing protein</fullName>
    </recommendedName>
</protein>
<comment type="caution">
    <text evidence="2">The sequence shown here is derived from an EMBL/GenBank/DDBJ whole genome shotgun (WGS) entry which is preliminary data.</text>
</comment>
<dbReference type="RefSeq" id="WP_345141085.1">
    <property type="nucleotide sequence ID" value="NZ_BAABAT010000057.1"/>
</dbReference>
<dbReference type="InterPro" id="IPR011042">
    <property type="entry name" value="6-blade_b-propeller_TolB-like"/>
</dbReference>
<dbReference type="Gene3D" id="2.120.10.30">
    <property type="entry name" value="TolB, C-terminal domain"/>
    <property type="match status" value="1"/>
</dbReference>
<evidence type="ECO:0000313" key="2">
    <source>
        <dbReference type="EMBL" id="GAA4262916.1"/>
    </source>
</evidence>
<sequence>MRFTAKAGICAAATALAVGAFAPSAGAHSTGDWHFGAPFINQFNKVDVVASTVPDNGDVNPYGVAVVPRSKDKLHKGDVLVSNFNNAGNQQGRGTTIVQISPAGNVSLFAQIDAGSLPGACPGGVGLTTALVALRTGWVIVGSLPTADGTSATAQAGCLIVLDSTGTVRETFSGDGINGPWDMTADDWGGSVNLFVTNVLNGIVGGQPATTNQGTVLRLELKIEGDKPPVLRKTTTIGSGFTEQTDPDALIIGPTGVGLGKDGTLYVADTVANRIAAIPFAGVRWTSAGTGRTVTEGDHLNGPLGLAIAPNGNVLTVNGGDGNIVETNPFLRKQVAFRTLDDLGAGALFGLAVAPDNQGVYFVDDTNNELRILH</sequence>
<dbReference type="EMBL" id="BAABAT010000057">
    <property type="protein sequence ID" value="GAA4262916.1"/>
    <property type="molecule type" value="Genomic_DNA"/>
</dbReference>
<name>A0ABP8DSM7_9ACTN</name>
<evidence type="ECO:0000313" key="3">
    <source>
        <dbReference type="Proteomes" id="UP001500620"/>
    </source>
</evidence>
<evidence type="ECO:0008006" key="4">
    <source>
        <dbReference type="Google" id="ProtNLM"/>
    </source>
</evidence>
<proteinExistence type="predicted"/>
<dbReference type="SUPFAM" id="SSF101898">
    <property type="entry name" value="NHL repeat"/>
    <property type="match status" value="1"/>
</dbReference>